<dbReference type="InterPro" id="IPR002192">
    <property type="entry name" value="PPDK_AMP/ATP-bd"/>
</dbReference>
<dbReference type="InterPro" id="IPR010121">
    <property type="entry name" value="Pyruvate_phosphate_dikinase"/>
</dbReference>
<evidence type="ECO:0000259" key="1">
    <source>
        <dbReference type="Pfam" id="PF00391"/>
    </source>
</evidence>
<dbReference type="GO" id="GO:0050242">
    <property type="term" value="F:pyruvate, phosphate dikinase activity"/>
    <property type="evidence" value="ECO:0007669"/>
    <property type="project" value="InterPro"/>
</dbReference>
<reference evidence="3 4" key="2">
    <citation type="submission" date="2017-11" db="EMBL/GenBank/DDBJ databases">
        <title>Lysogenic conversion of Stenotrophomonas maltophilia by temperate phage DLP4.</title>
        <authorList>
            <person name="Dennis J."/>
            <person name="Stothard P."/>
        </authorList>
    </citation>
    <scope>NUCLEOTIDE SEQUENCE [LARGE SCALE GENOMIC DNA]</scope>
</reference>
<dbReference type="GO" id="GO:0016301">
    <property type="term" value="F:kinase activity"/>
    <property type="evidence" value="ECO:0007669"/>
    <property type="project" value="UniProtKB-KW"/>
</dbReference>
<sequence length="645" mass="71139">MFVSIFSKEQQTIENLGGKGFGLWQMQQSGLNVPPALIIPTEFCIEYLANPTKVRGWIKDKLPEVREFFVEQFGYMPLLSVRSGARTSMPGMMDTILNVGLDPHTTQFWVDKLGPACTMDSRERLIEMYGSVVDELDREDFEGLDVAGRLALYKEHTGHDFPEADDQILGAIEAVFRSWNNDRAKVYRKMHGIPEEWGTAVTLQAMVFGNYNDQSATGVLFTRNPDNGLAEVTGEFLINAQGEDVVAGIKTPQKLYDMKAWNEKVYNELLATVIDLELKRKDVQDVEFTIQDGKLYILQTRNAKRSAQAAVKIALDMVGEKLLTPTEAIKRVSRAQYGMMRQPILDPKFKDKAEWEGIAACSGVATGVVVHSSQAAIDCKVPCILVTKETTPDDIAGMVAAQAVITMQGGSTSHAAVVARGMNKPCIVGVGAEISEFKKGVVVSIDGATGRIWQGEVPVIDNSKSEELEKFNQMMLEAGNVQIISTDHNTPCAMLDLTEVIQTPEVALERIRGRLLQKGEFIVDISPGDTEAGRMVSMFCDPVDLQEDLLVMVAKSLTKEQLARVSFSTDFTKEVPGVSCISRVTTLEALIESDGNFEMAMKVSKVVKKVLAWKANENCHPMVFGTRTEGNSFLSQEQVIAELLA</sequence>
<keyword evidence="3" id="KW-0670">Pyruvate</keyword>
<dbReference type="InterPro" id="IPR013815">
    <property type="entry name" value="ATP_grasp_subdomain_1"/>
</dbReference>
<reference evidence="4" key="1">
    <citation type="submission" date="2017-10" db="EMBL/GenBank/DDBJ databases">
        <authorList>
            <person name="Peters D.L."/>
        </authorList>
    </citation>
    <scope>NUCLEOTIDE SEQUENCE [LARGE SCALE GENOMIC DNA]</scope>
</reference>
<protein>
    <submittedName>
        <fullName evidence="3">Pyruvate phosphate dikinase</fullName>
    </submittedName>
</protein>
<dbReference type="SUPFAM" id="SSF52009">
    <property type="entry name" value="Phosphohistidine domain"/>
    <property type="match status" value="1"/>
</dbReference>
<dbReference type="OrthoDB" id="32797at10239"/>
<dbReference type="Gene3D" id="1.20.80.30">
    <property type="match status" value="2"/>
</dbReference>
<dbReference type="InterPro" id="IPR018274">
    <property type="entry name" value="PEP_util_AS"/>
</dbReference>
<organism evidence="3 4">
    <name type="scientific">Stenotrophomonas phage vB_SmaS_DLP_5</name>
    <dbReference type="NCBI Taxonomy" id="2044561"/>
    <lineage>
        <taxon>Viruses</taxon>
        <taxon>Duplodnaviria</taxon>
        <taxon>Heunggongvirae</taxon>
        <taxon>Uroviricota</taxon>
        <taxon>Caudoviricetes</taxon>
        <taxon>Delepquintavirus</taxon>
        <taxon>Delepquintavirus DLP5</taxon>
    </lineage>
</organism>
<dbReference type="GO" id="GO:0005524">
    <property type="term" value="F:ATP binding"/>
    <property type="evidence" value="ECO:0007669"/>
    <property type="project" value="InterPro"/>
</dbReference>
<dbReference type="PANTHER" id="PTHR22931">
    <property type="entry name" value="PHOSPHOENOLPYRUVATE DIKINASE-RELATED"/>
    <property type="match status" value="1"/>
</dbReference>
<gene>
    <name evidence="3" type="ORF">DLP05_137</name>
</gene>
<dbReference type="Gene3D" id="3.50.30.10">
    <property type="entry name" value="Phosphohistidine domain"/>
    <property type="match status" value="1"/>
</dbReference>
<dbReference type="SUPFAM" id="SSF56059">
    <property type="entry name" value="Glutathione synthetase ATP-binding domain-like"/>
    <property type="match status" value="1"/>
</dbReference>
<dbReference type="Pfam" id="PF00391">
    <property type="entry name" value="PEP-utilizers"/>
    <property type="match status" value="1"/>
</dbReference>
<dbReference type="Gene3D" id="3.30.470.20">
    <property type="entry name" value="ATP-grasp fold, B domain"/>
    <property type="match status" value="1"/>
</dbReference>
<dbReference type="EMBL" id="MG189906">
    <property type="protein sequence ID" value="ATS92273.1"/>
    <property type="molecule type" value="Genomic_DNA"/>
</dbReference>
<dbReference type="InterPro" id="IPR008279">
    <property type="entry name" value="PEP-util_enz_mobile_dom"/>
</dbReference>
<keyword evidence="4" id="KW-1185">Reference proteome</keyword>
<dbReference type="Pfam" id="PF01326">
    <property type="entry name" value="PPDK_N"/>
    <property type="match status" value="1"/>
</dbReference>
<keyword evidence="3" id="KW-0808">Transferase</keyword>
<dbReference type="Gene3D" id="1.10.189.10">
    <property type="entry name" value="Pyruvate Phosphate Dikinase, domain 2"/>
    <property type="match status" value="1"/>
</dbReference>
<evidence type="ECO:0000313" key="4">
    <source>
        <dbReference type="Proteomes" id="UP000241675"/>
    </source>
</evidence>
<feature type="domain" description="PEP-utilising enzyme mobile" evidence="1">
    <location>
        <begin position="382"/>
        <end position="450"/>
    </location>
</feature>
<evidence type="ECO:0000313" key="3">
    <source>
        <dbReference type="EMBL" id="ATS92273.1"/>
    </source>
</evidence>
<proteinExistence type="predicted"/>
<dbReference type="NCBIfam" id="NF004531">
    <property type="entry name" value="PRK05878.1"/>
    <property type="match status" value="1"/>
</dbReference>
<feature type="domain" description="Pyruvate phosphate dikinase AMP/ATP-binding" evidence="2">
    <location>
        <begin position="58"/>
        <end position="257"/>
    </location>
</feature>
<evidence type="ECO:0000259" key="2">
    <source>
        <dbReference type="Pfam" id="PF01326"/>
    </source>
</evidence>
<accession>A0A2D2W2B1</accession>
<dbReference type="Gene3D" id="3.30.1490.20">
    <property type="entry name" value="ATP-grasp fold, A domain"/>
    <property type="match status" value="2"/>
</dbReference>
<dbReference type="PANTHER" id="PTHR22931:SF9">
    <property type="entry name" value="PYRUVATE, PHOSPHATE DIKINASE 1, CHLOROPLASTIC"/>
    <property type="match status" value="1"/>
</dbReference>
<keyword evidence="3" id="KW-0418">Kinase</keyword>
<dbReference type="PROSITE" id="PS00370">
    <property type="entry name" value="PEP_ENZYMES_PHOS_SITE"/>
    <property type="match status" value="1"/>
</dbReference>
<dbReference type="Proteomes" id="UP000241675">
    <property type="component" value="Segment"/>
</dbReference>
<name>A0A2D2W2B1_9CAUD</name>
<dbReference type="InterPro" id="IPR036637">
    <property type="entry name" value="Phosphohistidine_dom_sf"/>
</dbReference>